<evidence type="ECO:0000313" key="2">
    <source>
        <dbReference type="Proteomes" id="UP000435910"/>
    </source>
</evidence>
<reference evidence="1 2" key="1">
    <citation type="submission" date="2019-06" db="EMBL/GenBank/DDBJ databases">
        <title>Genome sequence analysis of &gt;100 Bacillus licheniformis strains suggests intrinsic resistance to this species.</title>
        <authorList>
            <person name="Wels M."/>
            <person name="Siezen R.J."/>
            <person name="Johansen E."/>
            <person name="Stuer-Lauridsen B."/>
            <person name="Bjerre K."/>
            <person name="Nielsen B.K.K."/>
        </authorList>
    </citation>
    <scope>NUCLEOTIDE SEQUENCE [LARGE SCALE GENOMIC DNA]</scope>
    <source>
        <strain evidence="1 2">BAC-16736</strain>
    </source>
</reference>
<protein>
    <submittedName>
        <fullName evidence="1">Uncharacterized protein</fullName>
    </submittedName>
</protein>
<evidence type="ECO:0000313" key="1">
    <source>
        <dbReference type="EMBL" id="TWL27694.1"/>
    </source>
</evidence>
<name>A0A8B5YC89_BACLI</name>
<gene>
    <name evidence="1" type="ORF">CHCC16736_3015</name>
</gene>
<dbReference type="AlphaFoldDB" id="A0A8B5YC89"/>
<sequence>MHSYFTQMDFHTLFNISQTYISNSCYYKFNNRKGGLMPK</sequence>
<comment type="caution">
    <text evidence="1">The sequence shown here is derived from an EMBL/GenBank/DDBJ whole genome shotgun (WGS) entry which is preliminary data.</text>
</comment>
<dbReference type="EMBL" id="NILC01000023">
    <property type="protein sequence ID" value="TWL27694.1"/>
    <property type="molecule type" value="Genomic_DNA"/>
</dbReference>
<organism evidence="1 2">
    <name type="scientific">Bacillus licheniformis</name>
    <dbReference type="NCBI Taxonomy" id="1402"/>
    <lineage>
        <taxon>Bacteria</taxon>
        <taxon>Bacillati</taxon>
        <taxon>Bacillota</taxon>
        <taxon>Bacilli</taxon>
        <taxon>Bacillales</taxon>
        <taxon>Bacillaceae</taxon>
        <taxon>Bacillus</taxon>
    </lineage>
</organism>
<proteinExistence type="predicted"/>
<accession>A0A8B5YC89</accession>
<dbReference type="Proteomes" id="UP000435910">
    <property type="component" value="Unassembled WGS sequence"/>
</dbReference>